<protein>
    <submittedName>
        <fullName evidence="1">Uncharacterized protein</fullName>
    </submittedName>
</protein>
<dbReference type="KEGG" id="nvn:NVIE_012950"/>
<dbReference type="EMBL" id="CP007536">
    <property type="protein sequence ID" value="AIC15531.1"/>
    <property type="molecule type" value="Genomic_DNA"/>
</dbReference>
<proteinExistence type="predicted"/>
<dbReference type="STRING" id="926571.NVIE_012950"/>
<accession>A0A060HPQ1</accession>
<evidence type="ECO:0000313" key="2">
    <source>
        <dbReference type="Proteomes" id="UP000027093"/>
    </source>
</evidence>
<dbReference type="AlphaFoldDB" id="A0A060HPQ1"/>
<evidence type="ECO:0000313" key="1">
    <source>
        <dbReference type="EMBL" id="AIC15531.1"/>
    </source>
</evidence>
<reference evidence="1 2" key="1">
    <citation type="journal article" date="2014" name="Int. J. Syst. Evol. Microbiol.">
        <title>Nitrososphaera viennensis gen. nov., sp. nov., an aerobic and mesophilic, ammonia-oxidizing archaeon from soil and a member of the archaeal phylum Thaumarchaeota.</title>
        <authorList>
            <person name="Stieglmeier M."/>
            <person name="Klingl A."/>
            <person name="Alves R.J."/>
            <person name="Rittmann S.K."/>
            <person name="Melcher M."/>
            <person name="Leisch N."/>
            <person name="Schleper C."/>
        </authorList>
    </citation>
    <scope>NUCLEOTIDE SEQUENCE [LARGE SCALE GENOMIC DNA]</scope>
    <source>
        <strain evidence="1">EN76</strain>
    </source>
</reference>
<keyword evidence="2" id="KW-1185">Reference proteome</keyword>
<dbReference type="Proteomes" id="UP000027093">
    <property type="component" value="Chromosome"/>
</dbReference>
<organism evidence="1 2">
    <name type="scientific">Nitrososphaera viennensis EN76</name>
    <dbReference type="NCBI Taxonomy" id="926571"/>
    <lineage>
        <taxon>Archaea</taxon>
        <taxon>Nitrososphaerota</taxon>
        <taxon>Nitrososphaeria</taxon>
        <taxon>Nitrososphaerales</taxon>
        <taxon>Nitrososphaeraceae</taxon>
        <taxon>Nitrososphaera</taxon>
    </lineage>
</organism>
<name>A0A060HPQ1_9ARCH</name>
<dbReference type="HOGENOM" id="CLU_2461872_0_0_2"/>
<gene>
    <name evidence="1" type="ORF">NVIE_012950</name>
</gene>
<sequence>MLGSEIRLSDCIYRAGYKDDGSKKIIWTERAPAGGSGLDDPFCMLDRDDADVARKAAEAGVEIPLGKDRALEVDVIVEKIIAKLTYAI</sequence>